<dbReference type="OrthoDB" id="1912873at2"/>
<comment type="caution">
    <text evidence="1">The sequence shown here is derived from an EMBL/GenBank/DDBJ whole genome shotgun (WGS) entry which is preliminary data.</text>
</comment>
<dbReference type="RefSeq" id="WP_077849579.1">
    <property type="nucleotide sequence ID" value="NZ_LZZM01000221.1"/>
</dbReference>
<sequence>MNKFDRAINRKTSELISKNLLGQEVYEEDYKKFKTIARAMIREELRKAKPNKKTNSLYHKTWKAASKYGDFQK</sequence>
<evidence type="ECO:0000313" key="1">
    <source>
        <dbReference type="EMBL" id="OOM72689.1"/>
    </source>
</evidence>
<proteinExistence type="predicted"/>
<evidence type="ECO:0000313" key="2">
    <source>
        <dbReference type="Proteomes" id="UP000190890"/>
    </source>
</evidence>
<gene>
    <name evidence="1" type="ORF">CLPUN_46640</name>
</gene>
<accession>A0A1S8T4W2</accession>
<protein>
    <submittedName>
        <fullName evidence="1">Uncharacterized protein</fullName>
    </submittedName>
</protein>
<reference evidence="1 2" key="1">
    <citation type="submission" date="2016-05" db="EMBL/GenBank/DDBJ databases">
        <title>Microbial solvent formation.</title>
        <authorList>
            <person name="Poehlein A."/>
            <person name="Montoya Solano J.D."/>
            <person name="Flitsch S."/>
            <person name="Krabben P."/>
            <person name="Duerre P."/>
            <person name="Daniel R."/>
        </authorList>
    </citation>
    <scope>NUCLEOTIDE SEQUENCE [LARGE SCALE GENOMIC DNA]</scope>
    <source>
        <strain evidence="1 2">DSM 2619</strain>
    </source>
</reference>
<dbReference type="EMBL" id="LZZM01000221">
    <property type="protein sequence ID" value="OOM72689.1"/>
    <property type="molecule type" value="Genomic_DNA"/>
</dbReference>
<dbReference type="AlphaFoldDB" id="A0A1S8T4W2"/>
<name>A0A1S8T4W2_9CLOT</name>
<keyword evidence="2" id="KW-1185">Reference proteome</keyword>
<organism evidence="1 2">
    <name type="scientific">Clostridium puniceum</name>
    <dbReference type="NCBI Taxonomy" id="29367"/>
    <lineage>
        <taxon>Bacteria</taxon>
        <taxon>Bacillati</taxon>
        <taxon>Bacillota</taxon>
        <taxon>Clostridia</taxon>
        <taxon>Eubacteriales</taxon>
        <taxon>Clostridiaceae</taxon>
        <taxon>Clostridium</taxon>
    </lineage>
</organism>
<dbReference type="STRING" id="29367.CLPUN_46640"/>
<dbReference type="Proteomes" id="UP000190890">
    <property type="component" value="Unassembled WGS sequence"/>
</dbReference>